<comment type="caution">
    <text evidence="1">The sequence shown here is derived from an EMBL/GenBank/DDBJ whole genome shotgun (WGS) entry which is preliminary data.</text>
</comment>
<reference evidence="2" key="1">
    <citation type="submission" date="2016-12" db="EMBL/GenBank/DDBJ databases">
        <title>Draft Genome Sequences od Carboxydothermus pertinax and islandicus, Hydrogenogenic Carboxydotrophic Bacteria.</title>
        <authorList>
            <person name="Fukuyama Y."/>
            <person name="Ohmae K."/>
            <person name="Yoneda Y."/>
            <person name="Yoshida T."/>
            <person name="Sako Y."/>
        </authorList>
    </citation>
    <scope>NUCLEOTIDE SEQUENCE [LARGE SCALE GENOMIC DNA]</scope>
    <source>
        <strain evidence="2">SET</strain>
    </source>
</reference>
<gene>
    <name evidence="1" type="ORF">ciss_17440</name>
</gene>
<feature type="non-terminal residue" evidence="1">
    <location>
        <position position="1"/>
    </location>
</feature>
<dbReference type="RefSeq" id="WP_166504009.1">
    <property type="nucleotide sequence ID" value="NZ_BDJL01000073.1"/>
</dbReference>
<keyword evidence="2" id="KW-1185">Reference proteome</keyword>
<dbReference type="EMBL" id="BDJL01000073">
    <property type="protein sequence ID" value="GAV25811.1"/>
    <property type="molecule type" value="Genomic_DNA"/>
</dbReference>
<evidence type="ECO:0000313" key="2">
    <source>
        <dbReference type="Proteomes" id="UP000187338"/>
    </source>
</evidence>
<name>A0A1L8D413_9THEO</name>
<feature type="non-terminal residue" evidence="1">
    <location>
        <position position="149"/>
    </location>
</feature>
<proteinExistence type="predicted"/>
<accession>A0A1L8D413</accession>
<organism evidence="1 2">
    <name type="scientific">Carboxydothermus islandicus</name>
    <dbReference type="NCBI Taxonomy" id="661089"/>
    <lineage>
        <taxon>Bacteria</taxon>
        <taxon>Bacillati</taxon>
        <taxon>Bacillota</taxon>
        <taxon>Clostridia</taxon>
        <taxon>Thermoanaerobacterales</taxon>
        <taxon>Thermoanaerobacteraceae</taxon>
        <taxon>Carboxydothermus</taxon>
    </lineage>
</organism>
<dbReference type="AlphaFoldDB" id="A0A1L8D413"/>
<dbReference type="Proteomes" id="UP000187338">
    <property type="component" value="Unassembled WGS sequence"/>
</dbReference>
<protein>
    <submittedName>
        <fullName evidence="1">Uncharacterized protein</fullName>
    </submittedName>
</protein>
<evidence type="ECO:0000313" key="1">
    <source>
        <dbReference type="EMBL" id="GAV25811.1"/>
    </source>
</evidence>
<sequence>FGIPSYTKNLANKSCTNCHVTAKASDIPKDSRNKAVSYAIAKGVFPVVNKKFGANKYITGDELKAAIQRAKGSVSYSGSTATLTKTQLAQAIFTELGITVSDSSYDSEVNGVKSKIANYNENEDRALALAVARGIIPVVAKTKTGLYAV</sequence>